<gene>
    <name evidence="8" type="ORF">DRE_04600</name>
</gene>
<evidence type="ECO:0000313" key="8">
    <source>
        <dbReference type="EMBL" id="EWC46222.1"/>
    </source>
</evidence>
<dbReference type="GO" id="GO:0050660">
    <property type="term" value="F:flavin adenine dinucleotide binding"/>
    <property type="evidence" value="ECO:0007669"/>
    <property type="project" value="InterPro"/>
</dbReference>
<dbReference type="Gene3D" id="3.30.9.10">
    <property type="entry name" value="D-Amino Acid Oxidase, subunit A, domain 2"/>
    <property type="match status" value="1"/>
</dbReference>
<evidence type="ECO:0000259" key="7">
    <source>
        <dbReference type="Pfam" id="PF01266"/>
    </source>
</evidence>
<dbReference type="HOGENOM" id="CLU_007884_0_1_1"/>
<evidence type="ECO:0000256" key="1">
    <source>
        <dbReference type="ARBA" id="ARBA00001974"/>
    </source>
</evidence>
<comment type="cofactor">
    <cofactor evidence="1">
        <name>FAD</name>
        <dbReference type="ChEBI" id="CHEBI:57692"/>
    </cofactor>
</comment>
<organism evidence="8 9">
    <name type="scientific">Drechslerella stenobrocha 248</name>
    <dbReference type="NCBI Taxonomy" id="1043628"/>
    <lineage>
        <taxon>Eukaryota</taxon>
        <taxon>Fungi</taxon>
        <taxon>Dikarya</taxon>
        <taxon>Ascomycota</taxon>
        <taxon>Pezizomycotina</taxon>
        <taxon>Orbiliomycetes</taxon>
        <taxon>Orbiliales</taxon>
        <taxon>Orbiliaceae</taxon>
        <taxon>Drechslerella</taxon>
    </lineage>
</organism>
<dbReference type="InterPro" id="IPR036188">
    <property type="entry name" value="FAD/NAD-bd_sf"/>
</dbReference>
<dbReference type="GO" id="GO:0050031">
    <property type="term" value="F:L-pipecolate oxidase activity"/>
    <property type="evidence" value="ECO:0007669"/>
    <property type="project" value="TreeGrafter"/>
</dbReference>
<dbReference type="SUPFAM" id="SSF51905">
    <property type="entry name" value="FAD/NAD(P)-binding domain"/>
    <property type="match status" value="1"/>
</dbReference>
<dbReference type="Pfam" id="PF01266">
    <property type="entry name" value="DAO"/>
    <property type="match status" value="1"/>
</dbReference>
<dbReference type="InterPro" id="IPR006076">
    <property type="entry name" value="FAD-dep_OxRdtase"/>
</dbReference>
<dbReference type="InterPro" id="IPR045170">
    <property type="entry name" value="MTOX"/>
</dbReference>
<accession>W7I121</accession>
<dbReference type="GO" id="GO:0008115">
    <property type="term" value="F:sarcosine oxidase activity"/>
    <property type="evidence" value="ECO:0007669"/>
    <property type="project" value="TreeGrafter"/>
</dbReference>
<keyword evidence="9" id="KW-1185">Reference proteome</keyword>
<dbReference type="Proteomes" id="UP000024837">
    <property type="component" value="Unassembled WGS sequence"/>
</dbReference>
<feature type="region of interest" description="Disordered" evidence="6">
    <location>
        <begin position="340"/>
        <end position="360"/>
    </location>
</feature>
<dbReference type="AlphaFoldDB" id="W7I121"/>
<dbReference type="SUPFAM" id="SSF54373">
    <property type="entry name" value="FAD-linked reductases, C-terminal domain"/>
    <property type="match status" value="1"/>
</dbReference>
<dbReference type="PANTHER" id="PTHR10961:SF46">
    <property type="entry name" value="PEROXISOMAL SARCOSINE OXIDASE"/>
    <property type="match status" value="1"/>
</dbReference>
<dbReference type="GO" id="GO:0004657">
    <property type="term" value="F:proline dehydrogenase activity"/>
    <property type="evidence" value="ECO:0007669"/>
    <property type="project" value="TreeGrafter"/>
</dbReference>
<dbReference type="PANTHER" id="PTHR10961">
    <property type="entry name" value="PEROXISOMAL SARCOSINE OXIDASE"/>
    <property type="match status" value="1"/>
</dbReference>
<dbReference type="EMBL" id="KI966420">
    <property type="protein sequence ID" value="EWC46222.1"/>
    <property type="molecule type" value="Genomic_DNA"/>
</dbReference>
<dbReference type="Gene3D" id="3.50.50.60">
    <property type="entry name" value="FAD/NAD(P)-binding domain"/>
    <property type="match status" value="1"/>
</dbReference>
<evidence type="ECO:0000313" key="9">
    <source>
        <dbReference type="Proteomes" id="UP000024837"/>
    </source>
</evidence>
<sequence length="493" mass="52440">MQCSSSSTGVPPRSSVIVVGSGVFGLTTALSLSHRASYTDCTITVIDKSPFPAADGASIDSSRIIRADYSDAVYASLAAEALRIWRLPDTDTDTDTDTTPDGSDAQGSIYAGVGAEGRYSESGLVLVADGNVDYVLNSYENVKAQDEQQSDGGALGAGVQLLPDEAAIRAAMRTGGSSGKTGYFNPRSGWADAGASMAWVRQRCEARENIRFIHGEVKALWVEEVATNAGRGARSCVHGVVMDNGDKLVADLTILAAGAWTPGLLELSGRAEATAQVMAYVRVMDSGEEATALECIPVTLNLSHGMFVFPARDGWVKIARHAYGYVNSAEVDVGIAGEEMRSAGEKRKEKKEKKKVSRPVTAVSRPGVRIPAADEELLAAGLAEMIPRLAGRPFERTRLCWYTDTPTGDFITAYHPTLDSLFVATGGSGHAFKFLPVLGERIADAVEGTLTEELRKKWAFRDPVDGPIVTRDGSRNGAERVELGGVVRMDSPA</sequence>
<feature type="compositionally biased region" description="Basic residues" evidence="6">
    <location>
        <begin position="348"/>
        <end position="357"/>
    </location>
</feature>
<feature type="domain" description="FAD dependent oxidoreductase" evidence="7">
    <location>
        <begin position="16"/>
        <end position="444"/>
    </location>
</feature>
<reference evidence="8 9" key="1">
    <citation type="submission" date="2013-05" db="EMBL/GenBank/DDBJ databases">
        <title>Drechslerella stenobrocha genome reveals carnivorous origination and mechanical trapping mechanism of predatory fungi.</title>
        <authorList>
            <person name="Liu X."/>
            <person name="Zhang W."/>
            <person name="Liu K."/>
        </authorList>
    </citation>
    <scope>NUCLEOTIDE SEQUENCE [LARGE SCALE GENOMIC DNA]</scope>
    <source>
        <strain evidence="8 9">248</strain>
    </source>
</reference>
<evidence type="ECO:0000256" key="4">
    <source>
        <dbReference type="ARBA" id="ARBA00022827"/>
    </source>
</evidence>
<keyword evidence="3" id="KW-0285">Flavoprotein</keyword>
<evidence type="ECO:0000256" key="5">
    <source>
        <dbReference type="ARBA" id="ARBA00023002"/>
    </source>
</evidence>
<keyword evidence="5" id="KW-0560">Oxidoreductase</keyword>
<comment type="similarity">
    <text evidence="2">Belongs to the MSOX/MTOX family.</text>
</comment>
<evidence type="ECO:0000256" key="2">
    <source>
        <dbReference type="ARBA" id="ARBA00010989"/>
    </source>
</evidence>
<name>W7I121_9PEZI</name>
<evidence type="ECO:0000256" key="6">
    <source>
        <dbReference type="SAM" id="MobiDB-lite"/>
    </source>
</evidence>
<dbReference type="OrthoDB" id="2219495at2759"/>
<keyword evidence="4" id="KW-0274">FAD</keyword>
<proteinExistence type="inferred from homology"/>
<protein>
    <recommendedName>
        <fullName evidence="7">FAD dependent oxidoreductase domain-containing protein</fullName>
    </recommendedName>
</protein>
<evidence type="ECO:0000256" key="3">
    <source>
        <dbReference type="ARBA" id="ARBA00022630"/>
    </source>
</evidence>